<dbReference type="Proteomes" id="UP000316649">
    <property type="component" value="Unassembled WGS sequence"/>
</dbReference>
<keyword evidence="7 10" id="KW-0472">Membrane</keyword>
<feature type="binding site" evidence="10">
    <location>
        <position position="238"/>
    </location>
    <ligand>
        <name>UDP-N-acetyl-alpha-D-glucosamine</name>
        <dbReference type="ChEBI" id="CHEBI:57705"/>
    </ligand>
</feature>
<feature type="binding site" evidence="10">
    <location>
        <position position="283"/>
    </location>
    <ligand>
        <name>UDP-N-acetyl-alpha-D-glucosamine</name>
        <dbReference type="ChEBI" id="CHEBI:57705"/>
    </ligand>
</feature>
<evidence type="ECO:0000259" key="11">
    <source>
        <dbReference type="Pfam" id="PF03033"/>
    </source>
</evidence>
<keyword evidence="6 10" id="KW-0573">Peptidoglycan synthesis</keyword>
<dbReference type="GO" id="GO:0008360">
    <property type="term" value="P:regulation of cell shape"/>
    <property type="evidence" value="ECO:0007669"/>
    <property type="project" value="UniProtKB-KW"/>
</dbReference>
<comment type="subcellular location">
    <subcellularLocation>
        <location evidence="10">Cell membrane</location>
        <topology evidence="10">Peripheral membrane protein</topology>
        <orientation evidence="10">Cytoplasmic side</orientation>
    </subcellularLocation>
</comment>
<dbReference type="Pfam" id="PF04101">
    <property type="entry name" value="Glyco_tran_28_C"/>
    <property type="match status" value="1"/>
</dbReference>
<dbReference type="SUPFAM" id="SSF53756">
    <property type="entry name" value="UDP-Glycosyltransferase/glycogen phosphorylase"/>
    <property type="match status" value="1"/>
</dbReference>
<dbReference type="NCBIfam" id="TIGR01133">
    <property type="entry name" value="murG"/>
    <property type="match status" value="1"/>
</dbReference>
<keyword evidence="3 10" id="KW-0328">Glycosyltransferase</keyword>
<evidence type="ECO:0000256" key="6">
    <source>
        <dbReference type="ARBA" id="ARBA00022984"/>
    </source>
</evidence>
<organism evidence="13 14">
    <name type="scientific">Sedimenticola selenatireducens</name>
    <dbReference type="NCBI Taxonomy" id="191960"/>
    <lineage>
        <taxon>Bacteria</taxon>
        <taxon>Pseudomonadati</taxon>
        <taxon>Pseudomonadota</taxon>
        <taxon>Gammaproteobacteria</taxon>
        <taxon>Chromatiales</taxon>
        <taxon>Sedimenticolaceae</taxon>
        <taxon>Sedimenticola</taxon>
    </lineage>
</organism>
<dbReference type="InterPro" id="IPR004276">
    <property type="entry name" value="GlycoTrans_28_N"/>
</dbReference>
<feature type="binding site" evidence="10">
    <location>
        <position position="156"/>
    </location>
    <ligand>
        <name>UDP-N-acetyl-alpha-D-glucosamine</name>
        <dbReference type="ChEBI" id="CHEBI:57705"/>
    </ligand>
</feature>
<dbReference type="GO" id="GO:0071555">
    <property type="term" value="P:cell wall organization"/>
    <property type="evidence" value="ECO:0007669"/>
    <property type="project" value="UniProtKB-KW"/>
</dbReference>
<evidence type="ECO:0000256" key="8">
    <source>
        <dbReference type="ARBA" id="ARBA00023306"/>
    </source>
</evidence>
<keyword evidence="2 10" id="KW-0132">Cell division</keyword>
<feature type="binding site" evidence="10">
    <location>
        <position position="184"/>
    </location>
    <ligand>
        <name>UDP-N-acetyl-alpha-D-glucosamine</name>
        <dbReference type="ChEBI" id="CHEBI:57705"/>
    </ligand>
</feature>
<comment type="pathway">
    <text evidence="10">Cell wall biogenesis; peptidoglycan biosynthesis.</text>
</comment>
<dbReference type="GO" id="GO:0051991">
    <property type="term" value="F:UDP-N-acetyl-D-glucosamine:N-acetylmuramoyl-L-alanyl-D-glutamyl-meso-2,6-diaminopimelyl-D-alanyl-D-alanine-diphosphoundecaprenol 4-beta-N-acetylglucosaminlytransferase activity"/>
    <property type="evidence" value="ECO:0007669"/>
    <property type="project" value="RHEA"/>
</dbReference>
<evidence type="ECO:0000256" key="5">
    <source>
        <dbReference type="ARBA" id="ARBA00022960"/>
    </source>
</evidence>
<feature type="domain" description="Glycosyltransferase family 28 N-terminal" evidence="11">
    <location>
        <begin position="1"/>
        <end position="135"/>
    </location>
</feature>
<dbReference type="UniPathway" id="UPA00219"/>
<dbReference type="CDD" id="cd03785">
    <property type="entry name" value="GT28_MurG"/>
    <property type="match status" value="1"/>
</dbReference>
<feature type="binding site" evidence="10">
    <location>
        <position position="117"/>
    </location>
    <ligand>
        <name>UDP-N-acetyl-alpha-D-glucosamine</name>
        <dbReference type="ChEBI" id="CHEBI:57705"/>
    </ligand>
</feature>
<dbReference type="GO" id="GO:0009252">
    <property type="term" value="P:peptidoglycan biosynthetic process"/>
    <property type="evidence" value="ECO:0007669"/>
    <property type="project" value="UniProtKB-UniRule"/>
</dbReference>
<keyword evidence="1 10" id="KW-1003">Cell membrane</keyword>
<sequence>MAGGTGGHVFPALAVAEALRERGVFVSWLGSRDSFESRVVPEHGFDIHLIDIKGLRGKGLMRWLIAPFKLTTALFQARGVLKTRKPQVVLGMGGFVAGPGGLMAKLLGIPLVIHEQNAVPGMTNNWLAKFAVRVFEAFPNSFAQGTGAVACGNPVRRDIVALDNPELRMRDRQGPVRLLVIGGSLGAQALNEAVPTIIAGMDAIKRPVIRHQAGRDKADATRAAYSAAGVDAEVTPFIKDMAEAYGWADLVICRSGALTVSELAAAGVGSLLVPYPYAVDDHQTKNAGYLVNVNAAKLVPQSELEQKGLSDELLPLFEDREQLIQMAAKARSVSMPDATKCVADYCEEIMAR</sequence>
<dbReference type="GO" id="GO:0005886">
    <property type="term" value="C:plasma membrane"/>
    <property type="evidence" value="ECO:0007669"/>
    <property type="project" value="UniProtKB-SubCell"/>
</dbReference>
<evidence type="ECO:0000256" key="7">
    <source>
        <dbReference type="ARBA" id="ARBA00023136"/>
    </source>
</evidence>
<evidence type="ECO:0000256" key="10">
    <source>
        <dbReference type="HAMAP-Rule" id="MF_00033"/>
    </source>
</evidence>
<dbReference type="GO" id="GO:0005975">
    <property type="term" value="P:carbohydrate metabolic process"/>
    <property type="evidence" value="ECO:0007669"/>
    <property type="project" value="InterPro"/>
</dbReference>
<dbReference type="AlphaFoldDB" id="A0A558DXX9"/>
<accession>A0A558DXX9</accession>
<evidence type="ECO:0000256" key="1">
    <source>
        <dbReference type="ARBA" id="ARBA00022475"/>
    </source>
</evidence>
<evidence type="ECO:0000313" key="13">
    <source>
        <dbReference type="EMBL" id="TVO70994.1"/>
    </source>
</evidence>
<proteinExistence type="inferred from homology"/>
<keyword evidence="4 10" id="KW-0808">Transferase</keyword>
<dbReference type="InterPro" id="IPR006009">
    <property type="entry name" value="GlcNAc_MurG"/>
</dbReference>
<dbReference type="PANTHER" id="PTHR21015:SF22">
    <property type="entry name" value="GLYCOSYLTRANSFERASE"/>
    <property type="match status" value="1"/>
</dbReference>
<protein>
    <recommendedName>
        <fullName evidence="10">UDP-N-acetylglucosamine--N-acetylmuramyl-(pentapeptide) pyrophosphoryl-undecaprenol N-acetylglucosamine transferase</fullName>
        <ecNumber evidence="10">2.4.1.227</ecNumber>
    </recommendedName>
    <alternativeName>
        <fullName evidence="10">Undecaprenyl-PP-MurNAc-pentapeptide-UDPGlcNAc GlcNAc transferase</fullName>
    </alternativeName>
</protein>
<evidence type="ECO:0000256" key="3">
    <source>
        <dbReference type="ARBA" id="ARBA00022676"/>
    </source>
</evidence>
<name>A0A558DXX9_9GAMM</name>
<keyword evidence="5 10" id="KW-0133">Cell shape</keyword>
<comment type="caution">
    <text evidence="13">The sequence shown here is derived from an EMBL/GenBank/DDBJ whole genome shotgun (WGS) entry which is preliminary data.</text>
</comment>
<feature type="binding site" evidence="10">
    <location>
        <begin position="257"/>
        <end position="262"/>
    </location>
    <ligand>
        <name>UDP-N-acetyl-alpha-D-glucosamine</name>
        <dbReference type="ChEBI" id="CHEBI:57705"/>
    </ligand>
</feature>
<dbReference type="EC" id="2.4.1.227" evidence="10"/>
<dbReference type="Gene3D" id="3.40.50.2000">
    <property type="entry name" value="Glycogen Phosphorylase B"/>
    <property type="match status" value="2"/>
</dbReference>
<dbReference type="GO" id="GO:0050511">
    <property type="term" value="F:undecaprenyldiphospho-muramoylpentapeptide beta-N-acetylglucosaminyltransferase activity"/>
    <property type="evidence" value="ECO:0007669"/>
    <property type="project" value="UniProtKB-UniRule"/>
</dbReference>
<comment type="similarity">
    <text evidence="10">Belongs to the glycosyltransferase 28 family. MurG subfamily.</text>
</comment>
<keyword evidence="8 10" id="KW-0131">Cell cycle</keyword>
<evidence type="ECO:0000313" key="14">
    <source>
        <dbReference type="Proteomes" id="UP000316649"/>
    </source>
</evidence>
<dbReference type="HAMAP" id="MF_00033">
    <property type="entry name" value="MurG"/>
    <property type="match status" value="1"/>
</dbReference>
<evidence type="ECO:0000256" key="2">
    <source>
        <dbReference type="ARBA" id="ARBA00022618"/>
    </source>
</evidence>
<gene>
    <name evidence="10 13" type="primary">murG</name>
    <name evidence="13" type="ORF">FHP88_15150</name>
</gene>
<dbReference type="OrthoDB" id="9808936at2"/>
<comment type="function">
    <text evidence="10">Cell wall formation. Catalyzes the transfer of a GlcNAc subunit on undecaprenyl-pyrophosphoryl-MurNAc-pentapeptide (lipid intermediate I) to form undecaprenyl-pyrophosphoryl-MurNAc-(pentapeptide)GlcNAc (lipid intermediate II).</text>
</comment>
<keyword evidence="14" id="KW-1185">Reference proteome</keyword>
<dbReference type="PANTHER" id="PTHR21015">
    <property type="entry name" value="UDP-N-ACETYLGLUCOSAMINE--N-ACETYLMURAMYL-(PENTAPEPTIDE) PYROPHOSPHORYL-UNDECAPRENOL N-ACETYLGLUCOSAMINE TRANSFERASE 1"/>
    <property type="match status" value="1"/>
</dbReference>
<dbReference type="Pfam" id="PF03033">
    <property type="entry name" value="Glyco_transf_28"/>
    <property type="match status" value="1"/>
</dbReference>
<dbReference type="EMBL" id="VMNH01000023">
    <property type="protein sequence ID" value="TVO70994.1"/>
    <property type="molecule type" value="Genomic_DNA"/>
</dbReference>
<evidence type="ECO:0000259" key="12">
    <source>
        <dbReference type="Pfam" id="PF04101"/>
    </source>
</evidence>
<dbReference type="InterPro" id="IPR007235">
    <property type="entry name" value="Glyco_trans_28_C"/>
</dbReference>
<feature type="binding site" evidence="10">
    <location>
        <begin position="5"/>
        <end position="7"/>
    </location>
    <ligand>
        <name>UDP-N-acetyl-alpha-D-glucosamine</name>
        <dbReference type="ChEBI" id="CHEBI:57705"/>
    </ligand>
</feature>
<comment type="catalytic activity">
    <reaction evidence="10">
        <text>di-trans,octa-cis-undecaprenyl diphospho-N-acetyl-alpha-D-muramoyl-L-alanyl-D-glutamyl-meso-2,6-diaminopimeloyl-D-alanyl-D-alanine + UDP-N-acetyl-alpha-D-glucosamine = di-trans,octa-cis-undecaprenyl diphospho-[N-acetyl-alpha-D-glucosaminyl-(1-&gt;4)]-N-acetyl-alpha-D-muramoyl-L-alanyl-D-glutamyl-meso-2,6-diaminopimeloyl-D-alanyl-D-alanine + UDP + H(+)</text>
        <dbReference type="Rhea" id="RHEA:31227"/>
        <dbReference type="ChEBI" id="CHEBI:15378"/>
        <dbReference type="ChEBI" id="CHEBI:57705"/>
        <dbReference type="ChEBI" id="CHEBI:58223"/>
        <dbReference type="ChEBI" id="CHEBI:61387"/>
        <dbReference type="ChEBI" id="CHEBI:61388"/>
        <dbReference type="EC" id="2.4.1.227"/>
    </reaction>
</comment>
<evidence type="ECO:0000256" key="9">
    <source>
        <dbReference type="ARBA" id="ARBA00023316"/>
    </source>
</evidence>
<feature type="domain" description="Glycosyl transferase family 28 C-terminal" evidence="12">
    <location>
        <begin position="178"/>
        <end position="340"/>
    </location>
</feature>
<reference evidence="13 14" key="1">
    <citation type="submission" date="2019-07" db="EMBL/GenBank/DDBJ databases">
        <title>The pathways for chlorine oxyanion respiration interact through the shared metabolite chlorate.</title>
        <authorList>
            <person name="Barnum T.P."/>
            <person name="Cheng Y."/>
            <person name="Hill K.A."/>
            <person name="Lucas L.N."/>
            <person name="Carlson H.K."/>
            <person name="Coates J.D."/>
        </authorList>
    </citation>
    <scope>NUCLEOTIDE SEQUENCE [LARGE SCALE GENOMIC DNA]</scope>
    <source>
        <strain evidence="13 14">BK-1</strain>
    </source>
</reference>
<evidence type="ECO:0000256" key="4">
    <source>
        <dbReference type="ARBA" id="ARBA00022679"/>
    </source>
</evidence>
<dbReference type="GO" id="GO:0051301">
    <property type="term" value="P:cell division"/>
    <property type="evidence" value="ECO:0007669"/>
    <property type="project" value="UniProtKB-KW"/>
</dbReference>
<keyword evidence="9 10" id="KW-0961">Cell wall biogenesis/degradation</keyword>